<protein>
    <submittedName>
        <fullName evidence="1">Uncharacterized protein</fullName>
    </submittedName>
</protein>
<feature type="non-terminal residue" evidence="1">
    <location>
        <position position="108"/>
    </location>
</feature>
<sequence>GNQRHISPELKRLVVVMNANCVPNPVIAVATGFHPRTVHRILETWCNTGNVVRIPLELGRPRILTSLDVSFLEGLVERTPDIYTFELQNALYAATGLEVSKNTICNTL</sequence>
<dbReference type="EMBL" id="JARKIB010000613">
    <property type="protein sequence ID" value="KAJ7697302.1"/>
    <property type="molecule type" value="Genomic_DNA"/>
</dbReference>
<evidence type="ECO:0000313" key="3">
    <source>
        <dbReference type="EMBL" id="KAJ7750914.1"/>
    </source>
</evidence>
<dbReference type="EMBL" id="JARKIB010000064">
    <property type="protein sequence ID" value="KAJ7750914.1"/>
    <property type="molecule type" value="Genomic_DNA"/>
</dbReference>
<dbReference type="SUPFAM" id="SSF46689">
    <property type="entry name" value="Homeodomain-like"/>
    <property type="match status" value="1"/>
</dbReference>
<evidence type="ECO:0000313" key="4">
    <source>
        <dbReference type="Proteomes" id="UP001215598"/>
    </source>
</evidence>
<keyword evidence="4" id="KW-1185">Reference proteome</keyword>
<name>A0AAD7DRH5_9AGAR</name>
<dbReference type="AlphaFoldDB" id="A0AAD7DRH5"/>
<proteinExistence type="predicted"/>
<evidence type="ECO:0000313" key="2">
    <source>
        <dbReference type="EMBL" id="KAJ7699778.1"/>
    </source>
</evidence>
<dbReference type="EMBL" id="JARKIB010000566">
    <property type="protein sequence ID" value="KAJ7699778.1"/>
    <property type="molecule type" value="Genomic_DNA"/>
</dbReference>
<comment type="caution">
    <text evidence="1">The sequence shown here is derived from an EMBL/GenBank/DDBJ whole genome shotgun (WGS) entry which is preliminary data.</text>
</comment>
<dbReference type="InterPro" id="IPR009057">
    <property type="entry name" value="Homeodomain-like_sf"/>
</dbReference>
<evidence type="ECO:0000313" key="1">
    <source>
        <dbReference type="EMBL" id="KAJ7697302.1"/>
    </source>
</evidence>
<reference evidence="1" key="1">
    <citation type="submission" date="2023-03" db="EMBL/GenBank/DDBJ databases">
        <title>Massive genome expansion in bonnet fungi (Mycena s.s.) driven by repeated elements and novel gene families across ecological guilds.</title>
        <authorList>
            <consortium name="Lawrence Berkeley National Laboratory"/>
            <person name="Harder C.B."/>
            <person name="Miyauchi S."/>
            <person name="Viragh M."/>
            <person name="Kuo A."/>
            <person name="Thoen E."/>
            <person name="Andreopoulos B."/>
            <person name="Lu D."/>
            <person name="Skrede I."/>
            <person name="Drula E."/>
            <person name="Henrissat B."/>
            <person name="Morin E."/>
            <person name="Kohler A."/>
            <person name="Barry K."/>
            <person name="LaButti K."/>
            <person name="Morin E."/>
            <person name="Salamov A."/>
            <person name="Lipzen A."/>
            <person name="Mereny Z."/>
            <person name="Hegedus B."/>
            <person name="Baldrian P."/>
            <person name="Stursova M."/>
            <person name="Weitz H."/>
            <person name="Taylor A."/>
            <person name="Grigoriev I.V."/>
            <person name="Nagy L.G."/>
            <person name="Martin F."/>
            <person name="Kauserud H."/>
        </authorList>
    </citation>
    <scope>NUCLEOTIDE SEQUENCE</scope>
    <source>
        <strain evidence="1">CBHHK182m</strain>
    </source>
</reference>
<organism evidence="1 4">
    <name type="scientific">Mycena metata</name>
    <dbReference type="NCBI Taxonomy" id="1033252"/>
    <lineage>
        <taxon>Eukaryota</taxon>
        <taxon>Fungi</taxon>
        <taxon>Dikarya</taxon>
        <taxon>Basidiomycota</taxon>
        <taxon>Agaricomycotina</taxon>
        <taxon>Agaricomycetes</taxon>
        <taxon>Agaricomycetidae</taxon>
        <taxon>Agaricales</taxon>
        <taxon>Marasmiineae</taxon>
        <taxon>Mycenaceae</taxon>
        <taxon>Mycena</taxon>
    </lineage>
</organism>
<accession>A0AAD7DRH5</accession>
<dbReference type="Proteomes" id="UP001215598">
    <property type="component" value="Unassembled WGS sequence"/>
</dbReference>
<feature type="non-terminal residue" evidence="1">
    <location>
        <position position="1"/>
    </location>
</feature>
<gene>
    <name evidence="1" type="ORF">B0H16DRAFT_1210236</name>
    <name evidence="2" type="ORF">B0H16DRAFT_1217775</name>
    <name evidence="3" type="ORF">B0H16DRAFT_1232233</name>
</gene>